<dbReference type="InterPro" id="IPR029018">
    <property type="entry name" value="Hex-like_dom2"/>
</dbReference>
<proteinExistence type="inferred from homology"/>
<accession>A0ABV0BTA4</accession>
<comment type="caution">
    <text evidence="5">The sequence shown here is derived from an EMBL/GenBank/DDBJ whole genome shotgun (WGS) entry which is preliminary data.</text>
</comment>
<dbReference type="Pfam" id="PF02838">
    <property type="entry name" value="Glyco_hydro_20b"/>
    <property type="match status" value="1"/>
</dbReference>
<dbReference type="PANTHER" id="PTHR13170">
    <property type="entry name" value="O-GLCNACASE"/>
    <property type="match status" value="1"/>
</dbReference>
<evidence type="ECO:0000256" key="1">
    <source>
        <dbReference type="ARBA" id="ARBA00022801"/>
    </source>
</evidence>
<dbReference type="Gene3D" id="3.20.20.80">
    <property type="entry name" value="Glycosidases"/>
    <property type="match status" value="1"/>
</dbReference>
<dbReference type="Gene3D" id="1.20.58.460">
    <property type="entry name" value="Hyaluronidase post-catalytic domain-like"/>
    <property type="match status" value="1"/>
</dbReference>
<dbReference type="EMBL" id="JBDJNQ010000003">
    <property type="protein sequence ID" value="MEN5377253.1"/>
    <property type="molecule type" value="Genomic_DNA"/>
</dbReference>
<dbReference type="InterPro" id="IPR015882">
    <property type="entry name" value="HEX_bac_N"/>
</dbReference>
<dbReference type="SUPFAM" id="SSF55545">
    <property type="entry name" value="beta-N-acetylhexosaminidase-like domain"/>
    <property type="match status" value="1"/>
</dbReference>
<evidence type="ECO:0000256" key="3">
    <source>
        <dbReference type="PROSITE-ProRule" id="PRU01353"/>
    </source>
</evidence>
<keyword evidence="1 3" id="KW-0378">Hydrolase</keyword>
<dbReference type="PROSITE" id="PS52009">
    <property type="entry name" value="GH84"/>
    <property type="match status" value="1"/>
</dbReference>
<name>A0ABV0BTA4_9SPHI</name>
<evidence type="ECO:0000256" key="2">
    <source>
        <dbReference type="ARBA" id="ARBA00023295"/>
    </source>
</evidence>
<feature type="domain" description="GH84" evidence="4">
    <location>
        <begin position="183"/>
        <end position="466"/>
    </location>
</feature>
<dbReference type="Proteomes" id="UP001409291">
    <property type="component" value="Unassembled WGS sequence"/>
</dbReference>
<feature type="active site" description="Proton donor" evidence="3">
    <location>
        <position position="298"/>
    </location>
</feature>
<keyword evidence="2 3" id="KW-0326">Glycosidase</keyword>
<evidence type="ECO:0000313" key="6">
    <source>
        <dbReference type="Proteomes" id="UP001409291"/>
    </source>
</evidence>
<reference evidence="5 6" key="1">
    <citation type="submission" date="2024-04" db="EMBL/GenBank/DDBJ databases">
        <title>WGS of bacteria from Torrens River.</title>
        <authorList>
            <person name="Wyrsch E.R."/>
            <person name="Drigo B."/>
        </authorList>
    </citation>
    <scope>NUCLEOTIDE SEQUENCE [LARGE SCALE GENOMIC DNA]</scope>
    <source>
        <strain evidence="5 6">TWI391</strain>
    </source>
</reference>
<dbReference type="InterPro" id="IPR051822">
    <property type="entry name" value="Glycosyl_Hydrolase_84"/>
</dbReference>
<comment type="similarity">
    <text evidence="3">Belongs to the glycosyl hydrolase 84 family.</text>
</comment>
<dbReference type="InterPro" id="IPR017853">
    <property type="entry name" value="GH"/>
</dbReference>
<dbReference type="PANTHER" id="PTHR13170:SF16">
    <property type="entry name" value="PROTEIN O-GLCNACASE"/>
    <property type="match status" value="1"/>
</dbReference>
<gene>
    <name evidence="5" type="ORF">ABE541_08285</name>
</gene>
<dbReference type="SUPFAM" id="SSF140657">
    <property type="entry name" value="Hyaluronidase post-catalytic domain-like"/>
    <property type="match status" value="1"/>
</dbReference>
<organism evidence="5 6">
    <name type="scientific">Sphingobacterium kitahiroshimense</name>
    <dbReference type="NCBI Taxonomy" id="470446"/>
    <lineage>
        <taxon>Bacteria</taxon>
        <taxon>Pseudomonadati</taxon>
        <taxon>Bacteroidota</taxon>
        <taxon>Sphingobacteriia</taxon>
        <taxon>Sphingobacteriales</taxon>
        <taxon>Sphingobacteriaceae</taxon>
        <taxon>Sphingobacterium</taxon>
    </lineage>
</organism>
<dbReference type="RefSeq" id="WP_346581093.1">
    <property type="nucleotide sequence ID" value="NZ_JBDJLH010000004.1"/>
</dbReference>
<evidence type="ECO:0000313" key="5">
    <source>
        <dbReference type="EMBL" id="MEN5377253.1"/>
    </source>
</evidence>
<sequence>MMNKRIIYGLLGAVILSGSLKLGYAQQKNFETATVSTLPSIFPSPVFMELQGESFPLGQTITLVALPEVSEYTKTTIVKMLNKAGVKNVNTTQKIPKSIRGTVVVLGVSKNGDGTALLSNNQAILDSHKEGYVISSGKKDQGFLISLMGHDAHGLFHATQSFAQLITSAFFPSLLIQDYPAQPIRGSVEGFYGKPWTMLEREQHLLFLSSVKANTYVYTPKDDPYARDRWRQPYPADTLSELGRIAKIATDNHINFVYAISPGPTICFSCKTDFDLLKDKVNALRSVGVRSFYLALDDIEYQKWNCNQDSITFGKSGPEAAAVAQSSLLNKLQDYIKGVDPEAPNLIMVPTEYYDAKETPYKAALRKNLNQDIVVQWTGTDVVPPSISINDAKAATKVFGKPTLLWDNYPVNDYAESKGRLLLAPYDRREAGLSKQLAGILSNPMNQEAASRVAISGVAAFAWNDQDYDASRTWTFAARQLAGNNPKTTQALLLFFDTQHLAPTFGTHPWQVQAPALKLILDKFRDAVSYGNKDDRAQAIKSLINLAHEFRNAPNIIRSGTIDKGFVREAGPWLDAMAIWGEALESVILGLQEVEMGKSNSISYFDKADELAKKAAVIPSTPGATRFEGPVKIADGVLDVFIKDAPKLLYIAKGSK</sequence>
<dbReference type="InterPro" id="IPR011496">
    <property type="entry name" value="O-GlcNAcase_cat"/>
</dbReference>
<dbReference type="Pfam" id="PF07555">
    <property type="entry name" value="NAGidase"/>
    <property type="match status" value="1"/>
</dbReference>
<protein>
    <submittedName>
        <fullName evidence="5">Beta-N-acetylglucosaminidase domain-containing protein</fullName>
    </submittedName>
</protein>
<dbReference type="SUPFAM" id="SSF51445">
    <property type="entry name" value="(Trans)glycosidases"/>
    <property type="match status" value="1"/>
</dbReference>
<dbReference type="Gene3D" id="3.30.379.10">
    <property type="entry name" value="Chitobiase/beta-hexosaminidase domain 2-like"/>
    <property type="match status" value="1"/>
</dbReference>
<evidence type="ECO:0000259" key="4">
    <source>
        <dbReference type="PROSITE" id="PS52009"/>
    </source>
</evidence>
<keyword evidence="6" id="KW-1185">Reference proteome</keyword>